<protein>
    <submittedName>
        <fullName evidence="1">Uncharacterized protein</fullName>
    </submittedName>
</protein>
<evidence type="ECO:0000313" key="1">
    <source>
        <dbReference type="EMBL" id="SDN32077.1"/>
    </source>
</evidence>
<gene>
    <name evidence="1" type="ORF">SAMN04487951_10482</name>
</gene>
<name>A0A1H0AF84_9GAMM</name>
<dbReference type="Proteomes" id="UP000199677">
    <property type="component" value="Unassembled WGS sequence"/>
</dbReference>
<dbReference type="EMBL" id="FNII01000004">
    <property type="protein sequence ID" value="SDN32077.1"/>
    <property type="molecule type" value="Genomic_DNA"/>
</dbReference>
<dbReference type="RefSeq" id="WP_089703374.1">
    <property type="nucleotide sequence ID" value="NZ_FNII01000004.1"/>
</dbReference>
<organism evidence="1 2">
    <name type="scientific">Vreelandella arcis</name>
    <dbReference type="NCBI Taxonomy" id="416873"/>
    <lineage>
        <taxon>Bacteria</taxon>
        <taxon>Pseudomonadati</taxon>
        <taxon>Pseudomonadota</taxon>
        <taxon>Gammaproteobacteria</taxon>
        <taxon>Oceanospirillales</taxon>
        <taxon>Halomonadaceae</taxon>
        <taxon>Vreelandella</taxon>
    </lineage>
</organism>
<keyword evidence="2" id="KW-1185">Reference proteome</keyword>
<sequence>MPHSASDVSLHDIVHEVIPNLNTAEKLVNNTLASIMEESTNPLEVMRRREQKDAFGLEVHSVRMNLEHLLERYREEVAAVMRANGSEKGPMVTPDPHEAQAIRNAIDIYQHVRAFQRGERSHPLASR</sequence>
<accession>A0A1H0AF84</accession>
<evidence type="ECO:0000313" key="2">
    <source>
        <dbReference type="Proteomes" id="UP000199677"/>
    </source>
</evidence>
<dbReference type="AlphaFoldDB" id="A0A1H0AF84"/>
<proteinExistence type="predicted"/>
<reference evidence="2" key="1">
    <citation type="submission" date="2016-10" db="EMBL/GenBank/DDBJ databases">
        <authorList>
            <person name="Varghese N."/>
            <person name="Submissions S."/>
        </authorList>
    </citation>
    <scope>NUCLEOTIDE SEQUENCE [LARGE SCALE GENOMIC DNA]</scope>
    <source>
        <strain evidence="2">CGMCC 1.6494</strain>
    </source>
</reference>
<dbReference type="STRING" id="416873.SAMN04487951_10482"/>
<dbReference type="OrthoDB" id="6171184at2"/>